<evidence type="ECO:0008006" key="4">
    <source>
        <dbReference type="Google" id="ProtNLM"/>
    </source>
</evidence>
<reference evidence="2 3" key="1">
    <citation type="submission" date="2021-06" db="EMBL/GenBank/DDBJ databases">
        <authorList>
            <person name="Palmer J.M."/>
        </authorList>
    </citation>
    <scope>NUCLEOTIDE SEQUENCE [LARGE SCALE GENOMIC DNA]</scope>
    <source>
        <strain evidence="3">if_2019</strain>
        <tissue evidence="2">Muscle</tissue>
    </source>
</reference>
<organism evidence="2 3">
    <name type="scientific">Ilyodon furcidens</name>
    <name type="common">goldbreast splitfin</name>
    <dbReference type="NCBI Taxonomy" id="33524"/>
    <lineage>
        <taxon>Eukaryota</taxon>
        <taxon>Metazoa</taxon>
        <taxon>Chordata</taxon>
        <taxon>Craniata</taxon>
        <taxon>Vertebrata</taxon>
        <taxon>Euteleostomi</taxon>
        <taxon>Actinopterygii</taxon>
        <taxon>Neopterygii</taxon>
        <taxon>Teleostei</taxon>
        <taxon>Neoteleostei</taxon>
        <taxon>Acanthomorphata</taxon>
        <taxon>Ovalentaria</taxon>
        <taxon>Atherinomorphae</taxon>
        <taxon>Cyprinodontiformes</taxon>
        <taxon>Goodeidae</taxon>
        <taxon>Ilyodon</taxon>
    </lineage>
</organism>
<gene>
    <name evidence="2" type="ORF">ILYODFUR_022003</name>
</gene>
<keyword evidence="3" id="KW-1185">Reference proteome</keyword>
<feature type="chain" id="PRO_5047103932" description="Secreted protein" evidence="1">
    <location>
        <begin position="17"/>
        <end position="71"/>
    </location>
</feature>
<accession>A0ABV0TA31</accession>
<proteinExistence type="predicted"/>
<evidence type="ECO:0000313" key="2">
    <source>
        <dbReference type="EMBL" id="MEQ2229743.1"/>
    </source>
</evidence>
<feature type="non-terminal residue" evidence="2">
    <location>
        <position position="71"/>
    </location>
</feature>
<name>A0ABV0TA31_9TELE</name>
<dbReference type="Proteomes" id="UP001482620">
    <property type="component" value="Unassembled WGS sequence"/>
</dbReference>
<keyword evidence="1" id="KW-0732">Signal</keyword>
<protein>
    <recommendedName>
        <fullName evidence="4">Secreted protein</fullName>
    </recommendedName>
</protein>
<feature type="signal peptide" evidence="1">
    <location>
        <begin position="1"/>
        <end position="16"/>
    </location>
</feature>
<evidence type="ECO:0000313" key="3">
    <source>
        <dbReference type="Proteomes" id="UP001482620"/>
    </source>
</evidence>
<comment type="caution">
    <text evidence="2">The sequence shown here is derived from an EMBL/GenBank/DDBJ whole genome shotgun (WGS) entry which is preliminary data.</text>
</comment>
<dbReference type="EMBL" id="JAHRIQ010025564">
    <property type="protein sequence ID" value="MEQ2229743.1"/>
    <property type="molecule type" value="Genomic_DNA"/>
</dbReference>
<sequence length="71" mass="8218">MLLVRCLLFAAVCARCAETGVREWVRLGERLPSAEEVVQPKRLLLQIHSDEELLHNHLDTRVRNRPDGMQQ</sequence>
<evidence type="ECO:0000256" key="1">
    <source>
        <dbReference type="SAM" id="SignalP"/>
    </source>
</evidence>